<protein>
    <recommendedName>
        <fullName evidence="2">3-hydroxyisobutyryl-CoA hydrolase</fullName>
        <shortName evidence="2">HIB-CoA hydrolase</shortName>
        <shortName evidence="2">HIBYL-CoA-H</shortName>
        <ecNumber evidence="2">3.1.2.4</ecNumber>
    </recommendedName>
    <alternativeName>
        <fullName evidence="2">3-hydroxyisobutyryl-coenzyme A hydrolase</fullName>
    </alternativeName>
</protein>
<dbReference type="NCBIfam" id="NF004127">
    <property type="entry name" value="PRK05617.1"/>
    <property type="match status" value="1"/>
</dbReference>
<dbReference type="PANTHER" id="PTHR43176:SF4">
    <property type="entry name" value="3-HYDROXYISOBUTYRYL-COA HYDROLASE-LIKE PROTEIN 1, MITOCHONDRIAL"/>
    <property type="match status" value="1"/>
</dbReference>
<evidence type="ECO:0000256" key="2">
    <source>
        <dbReference type="RuleBase" id="RU369070"/>
    </source>
</evidence>
<evidence type="ECO:0000256" key="1">
    <source>
        <dbReference type="ARBA" id="ARBA00022801"/>
    </source>
</evidence>
<comment type="function">
    <text evidence="2">Hydrolyzes 3-hydroxyisobutyryl-CoA (HIBYL-CoA), a saline catabolite. Has high activity toward isobutyryl-CoA. Could be an isobutyryl-CoA dehydrogenase that functions in valine catabolism.</text>
</comment>
<organism evidence="5 6">
    <name type="scientific">Citrus clementina</name>
    <name type="common">Clementine</name>
    <name type="synonym">Citrus deliciosa x Citrus sinensis</name>
    <dbReference type="NCBI Taxonomy" id="85681"/>
    <lineage>
        <taxon>Eukaryota</taxon>
        <taxon>Viridiplantae</taxon>
        <taxon>Streptophyta</taxon>
        <taxon>Embryophyta</taxon>
        <taxon>Tracheophyta</taxon>
        <taxon>Spermatophyta</taxon>
        <taxon>Magnoliopsida</taxon>
        <taxon>eudicotyledons</taxon>
        <taxon>Gunneridae</taxon>
        <taxon>Pentapetalae</taxon>
        <taxon>rosids</taxon>
        <taxon>malvids</taxon>
        <taxon>Sapindales</taxon>
        <taxon>Rutaceae</taxon>
        <taxon>Aurantioideae</taxon>
        <taxon>Citrus</taxon>
    </lineage>
</organism>
<comment type="catalytic activity">
    <reaction evidence="2">
        <text>3-hydroxy-2-methylpropanoyl-CoA + H2O = 3-hydroxy-2-methylpropanoate + CoA + H(+)</text>
        <dbReference type="Rhea" id="RHEA:20888"/>
        <dbReference type="ChEBI" id="CHEBI:11805"/>
        <dbReference type="ChEBI" id="CHEBI:15377"/>
        <dbReference type="ChEBI" id="CHEBI:15378"/>
        <dbReference type="ChEBI" id="CHEBI:57287"/>
        <dbReference type="ChEBI" id="CHEBI:57340"/>
        <dbReference type="EC" id="3.1.2.4"/>
    </reaction>
</comment>
<dbReference type="InterPro" id="IPR032259">
    <property type="entry name" value="HIBYL-CoA-H"/>
</dbReference>
<dbReference type="PANTHER" id="PTHR43176">
    <property type="entry name" value="3-HYDROXYISOBUTYRYL-COA HYDROLASE-RELATED"/>
    <property type="match status" value="1"/>
</dbReference>
<dbReference type="FunFam" id="3.90.226.10:FF:000027">
    <property type="entry name" value="Probable 3-hydroxyisobutyryl-CoA hydrolase 2"/>
    <property type="match status" value="1"/>
</dbReference>
<dbReference type="Gene3D" id="3.90.226.10">
    <property type="entry name" value="2-enoyl-CoA Hydratase, Chain A, domain 1"/>
    <property type="match status" value="1"/>
</dbReference>
<accession>V4U3E1</accession>
<dbReference type="OMA" id="CIWNGYA"/>
<dbReference type="InParanoid" id="V4U3E1"/>
<dbReference type="InterPro" id="IPR029045">
    <property type="entry name" value="ClpP/crotonase-like_dom_sf"/>
</dbReference>
<dbReference type="FunCoup" id="V4U3E1">
    <property type="interactions" value="2157"/>
</dbReference>
<comment type="pathway">
    <text evidence="2">Amino-acid degradation; L-valine degradation.</text>
</comment>
<dbReference type="STRING" id="85681.V4U3E1"/>
<dbReference type="Pfam" id="PF16113">
    <property type="entry name" value="ECH_2"/>
    <property type="match status" value="1"/>
</dbReference>
<dbReference type="AlphaFoldDB" id="V4U3E1"/>
<dbReference type="GO" id="GO:0006574">
    <property type="term" value="P:L-valine catabolic process"/>
    <property type="evidence" value="ECO:0007669"/>
    <property type="project" value="UniProtKB-UniRule"/>
</dbReference>
<dbReference type="GO" id="GO:0003860">
    <property type="term" value="F:3-hydroxyisobutyryl-CoA hydrolase activity"/>
    <property type="evidence" value="ECO:0007669"/>
    <property type="project" value="UniProtKB-UniRule"/>
</dbReference>
<feature type="domain" description="Enoyl-CoA hydratase/isomerase" evidence="4">
    <location>
        <begin position="75"/>
        <end position="408"/>
    </location>
</feature>
<evidence type="ECO:0000259" key="4">
    <source>
        <dbReference type="Pfam" id="PF16113"/>
    </source>
</evidence>
<proteinExistence type="inferred from homology"/>
<dbReference type="EC" id="3.1.2.4" evidence="2"/>
<keyword evidence="1 2" id="KW-0378">Hydrolase</keyword>
<keyword evidence="6" id="KW-1185">Reference proteome</keyword>
<evidence type="ECO:0000256" key="3">
    <source>
        <dbReference type="SAM" id="MobiDB-lite"/>
    </source>
</evidence>
<evidence type="ECO:0000313" key="5">
    <source>
        <dbReference type="EMBL" id="ESR58595.1"/>
    </source>
</evidence>
<comment type="similarity">
    <text evidence="2">Belongs to the enoyl-CoA hydratase/isomerase family.</text>
</comment>
<dbReference type="eggNOG" id="KOG1684">
    <property type="taxonomic scope" value="Eukaryota"/>
</dbReference>
<gene>
    <name evidence="5" type="ORF">CICLE_v10020245mg</name>
</gene>
<evidence type="ECO:0000313" key="6">
    <source>
        <dbReference type="Proteomes" id="UP000030687"/>
    </source>
</evidence>
<dbReference type="SUPFAM" id="SSF52096">
    <property type="entry name" value="ClpP/crotonase"/>
    <property type="match status" value="1"/>
</dbReference>
<name>V4U3E1_CITCL</name>
<sequence length="429" mass="47761">MRKSSENQDTSHTVGKIINLKDQEDEKEERMRRLKISNISRYFNDLRALSQHRTSSSLTDDLCNQVLVEGKANSRMAILNRPSALNALNTNMGAKLNKLFKAWENDPNIGFVSMKGSGRAFCAGGDIVSLYHFMNQGKLEECKDFFRTLYSFIYLLGTHLKPHVAILNGVTMGGGAGVSIPGTFRVACGKTVFATPETLIGFHPDAGASFYLSHLPGHLGEFLALTGAKLNGAEMMACGLATHYSVSEKLPLIEEELGKLVTDDPSVIEACLEKYSDLVYPDKNSVIHRIDIVDKCFGLDTVEEIIDSLESEASLINDPWCGSTLRLLKEASPLSLKVSLRSIREGRFQTFDECLVREYRMSLQGVSRLISGDFYEGVRARMVDRDIAPKWSPPSLEQVSEDMVDHYFSPLSESELDLELPTKLREAFN</sequence>
<feature type="region of interest" description="Disordered" evidence="3">
    <location>
        <begin position="1"/>
        <end position="24"/>
    </location>
</feature>
<dbReference type="Gramene" id="ESR58595">
    <property type="protein sequence ID" value="ESR58595"/>
    <property type="gene ID" value="CICLE_v10020245mg"/>
</dbReference>
<reference evidence="5 6" key="1">
    <citation type="submission" date="2013-10" db="EMBL/GenBank/DDBJ databases">
        <authorList>
            <consortium name="International Citrus Genome Consortium"/>
            <person name="Jenkins J."/>
            <person name="Schmutz J."/>
            <person name="Prochnik S."/>
            <person name="Rokhsar D."/>
            <person name="Gmitter F."/>
            <person name="Ollitrault P."/>
            <person name="Machado M."/>
            <person name="Talon M."/>
            <person name="Wincker P."/>
            <person name="Jaillon O."/>
            <person name="Morgante M."/>
        </authorList>
    </citation>
    <scope>NUCLEOTIDE SEQUENCE</scope>
    <source>
        <strain evidence="6">cv. Clemenules</strain>
    </source>
</reference>
<dbReference type="Proteomes" id="UP000030687">
    <property type="component" value="Unassembled WGS sequence"/>
</dbReference>
<dbReference type="CDD" id="cd06558">
    <property type="entry name" value="crotonase-like"/>
    <property type="match status" value="1"/>
</dbReference>
<dbReference type="InterPro" id="IPR045004">
    <property type="entry name" value="ECH_dom"/>
</dbReference>
<dbReference type="EMBL" id="KI536661">
    <property type="protein sequence ID" value="ESR58595.1"/>
    <property type="molecule type" value="Genomic_DNA"/>
</dbReference>